<proteinExistence type="predicted"/>
<accession>A0ABT8HTD8</accession>
<evidence type="ECO:0000256" key="2">
    <source>
        <dbReference type="ARBA" id="ARBA00023125"/>
    </source>
</evidence>
<dbReference type="InterPro" id="IPR000835">
    <property type="entry name" value="HTH_MarR-typ"/>
</dbReference>
<evidence type="ECO:0000313" key="5">
    <source>
        <dbReference type="EMBL" id="MDN4524021.1"/>
    </source>
</evidence>
<dbReference type="RefSeq" id="WP_301165076.1">
    <property type="nucleotide sequence ID" value="NZ_JAUHTR010000002.1"/>
</dbReference>
<dbReference type="GO" id="GO:0003677">
    <property type="term" value="F:DNA binding"/>
    <property type="evidence" value="ECO:0007669"/>
    <property type="project" value="UniProtKB-KW"/>
</dbReference>
<sequence>MNSKERLLQAKRKSEEISAVFLKEYQELMEEYELTSKQLNLLQFIQRNKQTTMNDIARFLNASASAASQAIRKLEGEGYLMREVNVSNRRETFVSLGEKGRTLLSDTEKADVRIIEKYYMQLPEKEIEAYCCFVEQMHRLVNGVEESE</sequence>
<keyword evidence="2 5" id="KW-0238">DNA-binding</keyword>
<dbReference type="PANTHER" id="PTHR42756:SF1">
    <property type="entry name" value="TRANSCRIPTIONAL REPRESSOR OF EMRAB OPERON"/>
    <property type="match status" value="1"/>
</dbReference>
<dbReference type="PROSITE" id="PS50995">
    <property type="entry name" value="HTH_MARR_2"/>
    <property type="match status" value="1"/>
</dbReference>
<dbReference type="SMART" id="SM00347">
    <property type="entry name" value="HTH_MARR"/>
    <property type="match status" value="1"/>
</dbReference>
<dbReference type="Pfam" id="PF13463">
    <property type="entry name" value="HTH_27"/>
    <property type="match status" value="1"/>
</dbReference>
<keyword evidence="1" id="KW-0805">Transcription regulation</keyword>
<dbReference type="PANTHER" id="PTHR42756">
    <property type="entry name" value="TRANSCRIPTIONAL REGULATOR, MARR"/>
    <property type="match status" value="1"/>
</dbReference>
<evidence type="ECO:0000313" key="6">
    <source>
        <dbReference type="Proteomes" id="UP001172721"/>
    </source>
</evidence>
<protein>
    <submittedName>
        <fullName evidence="5">Winged helix DNA-binding protein</fullName>
    </submittedName>
</protein>
<name>A0ABT8HTD8_9BACL</name>
<dbReference type="SUPFAM" id="SSF46785">
    <property type="entry name" value="Winged helix' DNA-binding domain"/>
    <property type="match status" value="1"/>
</dbReference>
<dbReference type="EMBL" id="JAUHTR010000002">
    <property type="protein sequence ID" value="MDN4524021.1"/>
    <property type="molecule type" value="Genomic_DNA"/>
</dbReference>
<evidence type="ECO:0000256" key="3">
    <source>
        <dbReference type="ARBA" id="ARBA00023163"/>
    </source>
</evidence>
<keyword evidence="6" id="KW-1185">Reference proteome</keyword>
<dbReference type="InterPro" id="IPR036388">
    <property type="entry name" value="WH-like_DNA-bd_sf"/>
</dbReference>
<reference evidence="5" key="1">
    <citation type="submission" date="2023-07" db="EMBL/GenBank/DDBJ databases">
        <title>Fictibacillus sp. isolated from freshwater pond.</title>
        <authorList>
            <person name="Kirdat K."/>
            <person name="Bhat A."/>
            <person name="Mourya A."/>
            <person name="Yadav A."/>
        </authorList>
    </citation>
    <scope>NUCLEOTIDE SEQUENCE</scope>
    <source>
        <strain evidence="5">NE201</strain>
    </source>
</reference>
<dbReference type="Gene3D" id="1.10.10.10">
    <property type="entry name" value="Winged helix-like DNA-binding domain superfamily/Winged helix DNA-binding domain"/>
    <property type="match status" value="1"/>
</dbReference>
<evidence type="ECO:0000256" key="1">
    <source>
        <dbReference type="ARBA" id="ARBA00023015"/>
    </source>
</evidence>
<gene>
    <name evidence="5" type="ORF">QYB97_06025</name>
</gene>
<dbReference type="InterPro" id="IPR036390">
    <property type="entry name" value="WH_DNA-bd_sf"/>
</dbReference>
<keyword evidence="3" id="KW-0804">Transcription</keyword>
<evidence type="ECO:0000259" key="4">
    <source>
        <dbReference type="PROSITE" id="PS50995"/>
    </source>
</evidence>
<dbReference type="Proteomes" id="UP001172721">
    <property type="component" value="Unassembled WGS sequence"/>
</dbReference>
<comment type="caution">
    <text evidence="5">The sequence shown here is derived from an EMBL/GenBank/DDBJ whole genome shotgun (WGS) entry which is preliminary data.</text>
</comment>
<feature type="domain" description="HTH marR-type" evidence="4">
    <location>
        <begin position="1"/>
        <end position="139"/>
    </location>
</feature>
<organism evidence="5 6">
    <name type="scientific">Fictibacillus fluitans</name>
    <dbReference type="NCBI Taxonomy" id="3058422"/>
    <lineage>
        <taxon>Bacteria</taxon>
        <taxon>Bacillati</taxon>
        <taxon>Bacillota</taxon>
        <taxon>Bacilli</taxon>
        <taxon>Bacillales</taxon>
        <taxon>Fictibacillaceae</taxon>
        <taxon>Fictibacillus</taxon>
    </lineage>
</organism>